<sequence length="161" mass="17844">MEPDAGKSASAIYVGGWEISDLLAEEDCLSSQVEEYTSPSGYHHVFISSKSTMASQALYLGRHIDRLLYRYHSTEEKSKASPGEIWLHGLGPLAIQRVIELALHLQNRMYPGRLQSSVQTSTCSSIQQAISVAEPGVTRIVEREQPKSAIHVKLHLLETRG</sequence>
<protein>
    <submittedName>
        <fullName evidence="1">Uncharacterized protein</fullName>
    </submittedName>
</protein>
<comment type="caution">
    <text evidence="1">The sequence shown here is derived from an EMBL/GenBank/DDBJ whole genome shotgun (WGS) entry which is preliminary data.</text>
</comment>
<evidence type="ECO:0000313" key="2">
    <source>
        <dbReference type="Proteomes" id="UP001497525"/>
    </source>
</evidence>
<gene>
    <name evidence="1" type="ORF">CDAUBV1_LOCUS3241</name>
</gene>
<dbReference type="GO" id="GO:0003676">
    <property type="term" value="F:nucleic acid binding"/>
    <property type="evidence" value="ECO:0007669"/>
    <property type="project" value="InterPro"/>
</dbReference>
<dbReference type="AlphaFoldDB" id="A0AAV2T6Y1"/>
<dbReference type="EMBL" id="CAXLJL010000079">
    <property type="protein sequence ID" value="CAL5131053.1"/>
    <property type="molecule type" value="Genomic_DNA"/>
</dbReference>
<accession>A0AAV2T6Y1</accession>
<dbReference type="InterPro" id="IPR036882">
    <property type="entry name" value="Alba-like_dom_sf"/>
</dbReference>
<proteinExistence type="predicted"/>
<organism evidence="1 2">
    <name type="scientific">Calicophoron daubneyi</name>
    <name type="common">Rumen fluke</name>
    <name type="synonym">Paramphistomum daubneyi</name>
    <dbReference type="NCBI Taxonomy" id="300641"/>
    <lineage>
        <taxon>Eukaryota</taxon>
        <taxon>Metazoa</taxon>
        <taxon>Spiralia</taxon>
        <taxon>Lophotrochozoa</taxon>
        <taxon>Platyhelminthes</taxon>
        <taxon>Trematoda</taxon>
        <taxon>Digenea</taxon>
        <taxon>Plagiorchiida</taxon>
        <taxon>Pronocephalata</taxon>
        <taxon>Paramphistomoidea</taxon>
        <taxon>Paramphistomidae</taxon>
        <taxon>Calicophoron</taxon>
    </lineage>
</organism>
<reference evidence="1" key="1">
    <citation type="submission" date="2024-06" db="EMBL/GenBank/DDBJ databases">
        <authorList>
            <person name="Liu X."/>
            <person name="Lenzi L."/>
            <person name="Haldenby T S."/>
            <person name="Uol C."/>
        </authorList>
    </citation>
    <scope>NUCLEOTIDE SEQUENCE</scope>
</reference>
<name>A0AAV2T6Y1_CALDB</name>
<dbReference type="Gene3D" id="3.30.110.20">
    <property type="entry name" value="Alba-like domain"/>
    <property type="match status" value="1"/>
</dbReference>
<evidence type="ECO:0000313" key="1">
    <source>
        <dbReference type="EMBL" id="CAL5131053.1"/>
    </source>
</evidence>
<dbReference type="Proteomes" id="UP001497525">
    <property type="component" value="Unassembled WGS sequence"/>
</dbReference>